<proteinExistence type="predicted"/>
<dbReference type="Proteomes" id="UP000223913">
    <property type="component" value="Unassembled WGS sequence"/>
</dbReference>
<comment type="caution">
    <text evidence="1">The sequence shown here is derived from an EMBL/GenBank/DDBJ whole genome shotgun (WGS) entry which is preliminary data.</text>
</comment>
<protein>
    <submittedName>
        <fullName evidence="1">Uncharacterized protein</fullName>
    </submittedName>
</protein>
<reference evidence="1 2" key="1">
    <citation type="submission" date="2017-10" db="EMBL/GenBank/DDBJ databases">
        <title>The draft genome sequence of Lewinella nigricans NBRC 102662.</title>
        <authorList>
            <person name="Wang K."/>
        </authorList>
    </citation>
    <scope>NUCLEOTIDE SEQUENCE [LARGE SCALE GENOMIC DNA]</scope>
    <source>
        <strain evidence="1 2">NBRC 102662</strain>
    </source>
</reference>
<dbReference type="AlphaFoldDB" id="A0A2D0NKV1"/>
<dbReference type="RefSeq" id="WP_170110158.1">
    <property type="nucleotide sequence ID" value="NZ_PDUD01000001.1"/>
</dbReference>
<sequence>MNSRHETGQALMLHDLFPGVPATRLLAGDLQPAEMQLPIAAKLAHHLGLGFTPPAVDRPPNLCLANEEEVQTIYRSSLTATEIFYYVLDCIEFPESTSDRVPYPSTATRFWARAKRGRHRFKPGDSGC</sequence>
<keyword evidence="2" id="KW-1185">Reference proteome</keyword>
<evidence type="ECO:0000313" key="2">
    <source>
        <dbReference type="Proteomes" id="UP000223913"/>
    </source>
</evidence>
<evidence type="ECO:0000313" key="1">
    <source>
        <dbReference type="EMBL" id="PHN08363.1"/>
    </source>
</evidence>
<name>A0A2D0NKV1_FLAN2</name>
<organism evidence="1 2">
    <name type="scientific">Flavilitoribacter nigricans (strain ATCC 23147 / DSM 23189 / NBRC 102662 / NCIMB 1420 / SS-2)</name>
    <name type="common">Lewinella nigricans</name>
    <dbReference type="NCBI Taxonomy" id="1122177"/>
    <lineage>
        <taxon>Bacteria</taxon>
        <taxon>Pseudomonadati</taxon>
        <taxon>Bacteroidota</taxon>
        <taxon>Saprospiria</taxon>
        <taxon>Saprospirales</taxon>
        <taxon>Lewinellaceae</taxon>
        <taxon>Flavilitoribacter</taxon>
    </lineage>
</organism>
<dbReference type="EMBL" id="PDUD01000001">
    <property type="protein sequence ID" value="PHN08363.1"/>
    <property type="molecule type" value="Genomic_DNA"/>
</dbReference>
<gene>
    <name evidence="1" type="ORF">CRP01_00175</name>
</gene>
<accession>A0A2D0NKV1</accession>